<dbReference type="EMBL" id="GL883134">
    <property type="protein sequence ID" value="EGG01962.1"/>
    <property type="molecule type" value="Genomic_DNA"/>
</dbReference>
<evidence type="ECO:0000256" key="1">
    <source>
        <dbReference type="SAM" id="MobiDB-lite"/>
    </source>
</evidence>
<protein>
    <submittedName>
        <fullName evidence="2">Uncharacterized protein</fullName>
    </submittedName>
</protein>
<feature type="compositionally biased region" description="Basic and acidic residues" evidence="1">
    <location>
        <begin position="134"/>
        <end position="154"/>
    </location>
</feature>
<keyword evidence="3" id="KW-1185">Reference proteome</keyword>
<dbReference type="Proteomes" id="UP000001072">
    <property type="component" value="Unassembled WGS sequence"/>
</dbReference>
<accession>F4S0C1</accession>
<dbReference type="STRING" id="747676.F4S0C1"/>
<evidence type="ECO:0000313" key="2">
    <source>
        <dbReference type="EMBL" id="EGG01962.1"/>
    </source>
</evidence>
<feature type="compositionally biased region" description="Polar residues" evidence="1">
    <location>
        <begin position="20"/>
        <end position="48"/>
    </location>
</feature>
<dbReference type="HOGENOM" id="CLU_1415481_0_0_1"/>
<feature type="region of interest" description="Disordered" evidence="1">
    <location>
        <begin position="1"/>
        <end position="192"/>
    </location>
</feature>
<gene>
    <name evidence="2" type="ORF">MELLADRAFT_57272</name>
</gene>
<feature type="compositionally biased region" description="Polar residues" evidence="1">
    <location>
        <begin position="102"/>
        <end position="112"/>
    </location>
</feature>
<organism evidence="3">
    <name type="scientific">Melampsora larici-populina (strain 98AG31 / pathotype 3-4-7)</name>
    <name type="common">Poplar leaf rust fungus</name>
    <dbReference type="NCBI Taxonomy" id="747676"/>
    <lineage>
        <taxon>Eukaryota</taxon>
        <taxon>Fungi</taxon>
        <taxon>Dikarya</taxon>
        <taxon>Basidiomycota</taxon>
        <taxon>Pucciniomycotina</taxon>
        <taxon>Pucciniomycetes</taxon>
        <taxon>Pucciniales</taxon>
        <taxon>Melampsoraceae</taxon>
        <taxon>Melampsora</taxon>
    </lineage>
</organism>
<dbReference type="RefSeq" id="XP_007414796.1">
    <property type="nucleotide sequence ID" value="XM_007414734.1"/>
</dbReference>
<proteinExistence type="predicted"/>
<dbReference type="VEuPathDB" id="FungiDB:MELLADRAFT_57272"/>
<feature type="compositionally biased region" description="Polar residues" evidence="1">
    <location>
        <begin position="183"/>
        <end position="192"/>
    </location>
</feature>
<dbReference type="GeneID" id="18929097"/>
<name>F4S0C1_MELLP</name>
<dbReference type="KEGG" id="mlr:MELLADRAFT_57272"/>
<dbReference type="InParanoid" id="F4S0C1"/>
<dbReference type="OrthoDB" id="2507538at2759"/>
<sequence length="192" mass="20509">MSNATATASPEVPRTKLSDPPSSTLNRSSAEHGTSSRPRVSNSATRVASASHVPPPTDLPVTEGRTRNPSVNGGLSRKPTLLGMENVSRFRQGTLLGDLNQPGASNRPTQQPALPAHVTPAGGAPTRGWEQMGPDERKEHLAEVQARAKSDGKTLLRFQDTDPFAQVPMKKLGADQQHKPLSRSRTLGSRKS</sequence>
<evidence type="ECO:0000313" key="3">
    <source>
        <dbReference type="Proteomes" id="UP000001072"/>
    </source>
</evidence>
<dbReference type="AlphaFoldDB" id="F4S0C1"/>
<reference evidence="3" key="1">
    <citation type="journal article" date="2011" name="Proc. Natl. Acad. Sci. U.S.A.">
        <title>Obligate biotrophy features unraveled by the genomic analysis of rust fungi.</title>
        <authorList>
            <person name="Duplessis S."/>
            <person name="Cuomo C.A."/>
            <person name="Lin Y.-C."/>
            <person name="Aerts A."/>
            <person name="Tisserant E."/>
            <person name="Veneault-Fourrey C."/>
            <person name="Joly D.L."/>
            <person name="Hacquard S."/>
            <person name="Amselem J."/>
            <person name="Cantarel B.L."/>
            <person name="Chiu R."/>
            <person name="Coutinho P.M."/>
            <person name="Feau N."/>
            <person name="Field M."/>
            <person name="Frey P."/>
            <person name="Gelhaye E."/>
            <person name="Goldberg J."/>
            <person name="Grabherr M.G."/>
            <person name="Kodira C.D."/>
            <person name="Kohler A."/>
            <person name="Kuees U."/>
            <person name="Lindquist E.A."/>
            <person name="Lucas S.M."/>
            <person name="Mago R."/>
            <person name="Mauceli E."/>
            <person name="Morin E."/>
            <person name="Murat C."/>
            <person name="Pangilinan J.L."/>
            <person name="Park R."/>
            <person name="Pearson M."/>
            <person name="Quesneville H."/>
            <person name="Rouhier N."/>
            <person name="Sakthikumar S."/>
            <person name="Salamov A.A."/>
            <person name="Schmutz J."/>
            <person name="Selles B."/>
            <person name="Shapiro H."/>
            <person name="Tanguay P."/>
            <person name="Tuskan G.A."/>
            <person name="Henrissat B."/>
            <person name="Van de Peer Y."/>
            <person name="Rouze P."/>
            <person name="Ellis J.G."/>
            <person name="Dodds P.N."/>
            <person name="Schein J.E."/>
            <person name="Zhong S."/>
            <person name="Hamelin R.C."/>
            <person name="Grigoriev I.V."/>
            <person name="Szabo L.J."/>
            <person name="Martin F."/>
        </authorList>
    </citation>
    <scope>NUCLEOTIDE SEQUENCE [LARGE SCALE GENOMIC DNA]</scope>
    <source>
        <strain evidence="3">98AG31 / pathotype 3-4-7</strain>
    </source>
</reference>